<feature type="region of interest" description="Disordered" evidence="1">
    <location>
        <begin position="399"/>
        <end position="423"/>
    </location>
</feature>
<sequence length="747" mass="83480">MEYEGSPAAADVEKPPLASSGALEAPEEPSAAVHAARAEEEGDDEPPPPVREPSRPFSPASPSTAFATRDKDTLKPRHLRPPKKLSSSIARLLHPSAGEPRPLSVMPRNAAESLAPPQAVDMMVVKAFVHRLDGDLDGRVEEHGINALCRKAHLTYTPQLVADMFQDIRTRRNECQQHIPSITADEIGGAMRGRKKWSFAFHLQMSLAPPHPQLSFEQAPTVQRLLTLADIHDLVKAIRAHMSVPEPPCIDQHRDSASEKELRLTMAAMQKWFGGLSSDRRLLDVPAVQEILGRQVLRQIGRGGMVETRQMLEKALMPTEGAKDSPASAWSVSIALEGPKRVYAYPLPKYCQQWVKIFGALQMNPLQRLVVHETPEQITAQSDRMQPFVMSARNIAVVPKGSPGATKTRAPRKSPFTLSAPSARPHDFYPIHQDFIRTEELPTEAARKRTRFEGDENESLVNSTLRGNEREGEREAAAQLRCTFSPRETFQSGCLRKQERQSDESKHLAMQLDAVETLRRELMCEGATGRMNTRGPSKVNSCSTHEDYPCLSSDTPYGGIEQPLRPSQKLTFTNTQSRQELIRGLCRAALDLHKPPRTIFDPPETTATQSRTAERDSEKFGRSSFDTKVVPVSSRERHFLQQLDKRPIYFYDDLATKQCDAERLHAPHGKAAFKQSLPRAEKPDKYHSFASTELFRDHMSLGGPPAYPFRQAEDGHASVSEKEFQVYSRPLGPHVLDRRLPLAPLLC</sequence>
<dbReference type="AlphaFoldDB" id="A0A0G4FJ69"/>
<dbReference type="EMBL" id="CDMY01000447">
    <property type="protein sequence ID" value="CEM13776.1"/>
    <property type="molecule type" value="Genomic_DNA"/>
</dbReference>
<evidence type="ECO:0000313" key="3">
    <source>
        <dbReference type="Proteomes" id="UP000041254"/>
    </source>
</evidence>
<feature type="region of interest" description="Disordered" evidence="1">
    <location>
        <begin position="1"/>
        <end position="105"/>
    </location>
</feature>
<evidence type="ECO:0000313" key="2">
    <source>
        <dbReference type="EMBL" id="CEM13776.1"/>
    </source>
</evidence>
<dbReference type="VEuPathDB" id="CryptoDB:Vbra_15584"/>
<dbReference type="OMA" id="CSTHEDY"/>
<protein>
    <submittedName>
        <fullName evidence="2">Uncharacterized protein</fullName>
    </submittedName>
</protein>
<reference evidence="2 3" key="1">
    <citation type="submission" date="2014-11" db="EMBL/GenBank/DDBJ databases">
        <authorList>
            <person name="Zhu J."/>
            <person name="Qi W."/>
            <person name="Song R."/>
        </authorList>
    </citation>
    <scope>NUCLEOTIDE SEQUENCE [LARGE SCALE GENOMIC DNA]</scope>
</reference>
<evidence type="ECO:0000256" key="1">
    <source>
        <dbReference type="SAM" id="MobiDB-lite"/>
    </source>
</evidence>
<proteinExistence type="predicted"/>
<accession>A0A0G4FJ69</accession>
<organism evidence="2 3">
    <name type="scientific">Vitrella brassicaformis (strain CCMP3155)</name>
    <dbReference type="NCBI Taxonomy" id="1169540"/>
    <lineage>
        <taxon>Eukaryota</taxon>
        <taxon>Sar</taxon>
        <taxon>Alveolata</taxon>
        <taxon>Colpodellida</taxon>
        <taxon>Vitrellaceae</taxon>
        <taxon>Vitrella</taxon>
    </lineage>
</organism>
<dbReference type="Proteomes" id="UP000041254">
    <property type="component" value="Unassembled WGS sequence"/>
</dbReference>
<gene>
    <name evidence="2" type="ORF">Vbra_15584</name>
</gene>
<name>A0A0G4FJ69_VITBC</name>
<feature type="compositionally biased region" description="Basic and acidic residues" evidence="1">
    <location>
        <begin position="612"/>
        <end position="621"/>
    </location>
</feature>
<dbReference type="InParanoid" id="A0A0G4FJ69"/>
<feature type="region of interest" description="Disordered" evidence="1">
    <location>
        <begin position="595"/>
        <end position="622"/>
    </location>
</feature>
<keyword evidence="3" id="KW-1185">Reference proteome</keyword>